<feature type="domain" description="Hydrogen maturase F dimerization" evidence="4">
    <location>
        <begin position="193"/>
        <end position="290"/>
    </location>
</feature>
<dbReference type="RefSeq" id="WP_129425596.1">
    <property type="nucleotide sequence ID" value="NZ_SDPW01000001.1"/>
</dbReference>
<accession>A0A4Q2K3Z6</accession>
<proteinExistence type="predicted"/>
<dbReference type="Gene3D" id="3.40.50.11410">
    <property type="match status" value="1"/>
</dbReference>
<feature type="domain" description="Hydrogen maturase F tetramerization" evidence="5">
    <location>
        <begin position="295"/>
        <end position="409"/>
    </location>
</feature>
<evidence type="ECO:0000256" key="1">
    <source>
        <dbReference type="ARBA" id="ARBA00022741"/>
    </source>
</evidence>
<name>A0A4Q2K3Z6_9ACTN</name>
<dbReference type="Gene3D" id="3.40.50.300">
    <property type="entry name" value="P-loop containing nucleotide triphosphate hydrolases"/>
    <property type="match status" value="1"/>
</dbReference>
<dbReference type="NCBIfam" id="TIGR03918">
    <property type="entry name" value="GTP_HydF"/>
    <property type="match status" value="1"/>
</dbReference>
<dbReference type="AlphaFoldDB" id="A0A4Q2K3Z6"/>
<sequence>MSLNDTPGAERLRIGFFGVRNAGKSNLVNAFTGQSLSVTSPVAGTTTDAVVKGMELLPVGPVTVVDTPGIDDEGDLGCKRAGRARDELRRCDVAVLVVDATRGVSDQDRELLSAFAEKAIPCVVAFNKVDLLAAGRDACGEGGAAFEEAALKLPEGAIVRKIAVSAATGMNVRELRESVAAAAGHAKPARRVVADLVNPGDVVVLVIPIDSSAPKGRIILPQQMVLRDLLDAHAAALACQPDELAGLLGSLARPPKLVVTDSQAFSQVAAIVPPEVPLTSFSILMARRKGQLSLLIEGANALGGLTGESRVLVCEGCTHHRQCEDIGTVKMPAWIKAFCGAEPRFEFVSGKEFPDSLEGYDLVVHCGGCMLNGREMGYRLDKARACGVPIVNYGIAIAHMNGILERSLDSLRGKYS</sequence>
<dbReference type="PANTHER" id="PTHR42714:SF6">
    <property type="entry name" value="TRANSLATION INITIATION FACTOR IF-2"/>
    <property type="match status" value="1"/>
</dbReference>
<evidence type="ECO:0000259" key="5">
    <source>
        <dbReference type="Pfam" id="PF18133"/>
    </source>
</evidence>
<dbReference type="CDD" id="cd00880">
    <property type="entry name" value="Era_like"/>
    <property type="match status" value="1"/>
</dbReference>
<dbReference type="Gene3D" id="3.40.50.11420">
    <property type="match status" value="1"/>
</dbReference>
<dbReference type="OrthoDB" id="9811338at2"/>
<dbReference type="GO" id="GO:0005525">
    <property type="term" value="F:GTP binding"/>
    <property type="evidence" value="ECO:0007669"/>
    <property type="project" value="UniProtKB-KW"/>
</dbReference>
<evidence type="ECO:0000313" key="6">
    <source>
        <dbReference type="EMBL" id="RXZ54831.1"/>
    </source>
</evidence>
<dbReference type="GO" id="GO:0005737">
    <property type="term" value="C:cytoplasm"/>
    <property type="evidence" value="ECO:0007669"/>
    <property type="project" value="TreeGrafter"/>
</dbReference>
<dbReference type="InterPro" id="IPR005225">
    <property type="entry name" value="Small_GTP-bd"/>
</dbReference>
<dbReference type="EMBL" id="SDPW01000001">
    <property type="protein sequence ID" value="RXZ54831.1"/>
    <property type="molecule type" value="Genomic_DNA"/>
</dbReference>
<dbReference type="Proteomes" id="UP000293345">
    <property type="component" value="Unassembled WGS sequence"/>
</dbReference>
<gene>
    <name evidence="6" type="primary">hydF</name>
    <name evidence="6" type="ORF">ET524_10325</name>
</gene>
<dbReference type="InterPro" id="IPR006073">
    <property type="entry name" value="GTP-bd"/>
</dbReference>
<dbReference type="GO" id="GO:0002098">
    <property type="term" value="P:tRNA wobble uridine modification"/>
    <property type="evidence" value="ECO:0007669"/>
    <property type="project" value="TreeGrafter"/>
</dbReference>
<keyword evidence="1" id="KW-0547">Nucleotide-binding</keyword>
<dbReference type="Pfam" id="PF18133">
    <property type="entry name" value="HydF_tetramer"/>
    <property type="match status" value="1"/>
</dbReference>
<dbReference type="PRINTS" id="PR00326">
    <property type="entry name" value="GTP1OBG"/>
</dbReference>
<dbReference type="InterPro" id="IPR040644">
    <property type="entry name" value="HydF_tetramer"/>
</dbReference>
<keyword evidence="7" id="KW-1185">Reference proteome</keyword>
<evidence type="ECO:0000259" key="4">
    <source>
        <dbReference type="Pfam" id="PF18128"/>
    </source>
</evidence>
<dbReference type="SUPFAM" id="SSF52540">
    <property type="entry name" value="P-loop containing nucleoside triphosphate hydrolases"/>
    <property type="match status" value="1"/>
</dbReference>
<comment type="caution">
    <text evidence="6">The sequence shown here is derived from an EMBL/GenBank/DDBJ whole genome shotgun (WGS) entry which is preliminary data.</text>
</comment>
<dbReference type="Pfam" id="PF18128">
    <property type="entry name" value="HydF_dimer"/>
    <property type="match status" value="1"/>
</dbReference>
<dbReference type="GO" id="GO:0030488">
    <property type="term" value="P:tRNA methylation"/>
    <property type="evidence" value="ECO:0007669"/>
    <property type="project" value="TreeGrafter"/>
</dbReference>
<evidence type="ECO:0000256" key="2">
    <source>
        <dbReference type="ARBA" id="ARBA00023134"/>
    </source>
</evidence>
<dbReference type="InterPro" id="IPR023873">
    <property type="entry name" value="FeFe-hyd_GTPase_HydF"/>
</dbReference>
<reference evidence="6 7" key="1">
    <citation type="submission" date="2019-01" db="EMBL/GenBank/DDBJ databases">
        <title>Senegalimassilia sp. nov. KGMB04484 isolated human feces.</title>
        <authorList>
            <person name="Han K.-I."/>
            <person name="Kim J.-S."/>
            <person name="Lee K.C."/>
            <person name="Suh M.K."/>
            <person name="Eom M.K."/>
            <person name="Lee J.H."/>
            <person name="Park S.-H."/>
            <person name="Kang S.W."/>
            <person name="Park J.-E."/>
            <person name="Oh B.S."/>
            <person name="Yu S.Y."/>
            <person name="Choi S.-H."/>
            <person name="Lee D.H."/>
            <person name="Yoon H."/>
            <person name="Kim B.-Y."/>
            <person name="Lee J.H."/>
            <person name="Lee J.-S."/>
        </authorList>
    </citation>
    <scope>NUCLEOTIDE SEQUENCE [LARGE SCALE GENOMIC DNA]</scope>
    <source>
        <strain evidence="6 7">KGMB04484</strain>
    </source>
</reference>
<evidence type="ECO:0000259" key="3">
    <source>
        <dbReference type="Pfam" id="PF01926"/>
    </source>
</evidence>
<dbReference type="NCBIfam" id="TIGR00231">
    <property type="entry name" value="small_GTP"/>
    <property type="match status" value="1"/>
</dbReference>
<dbReference type="Pfam" id="PF01926">
    <property type="entry name" value="MMR_HSR1"/>
    <property type="match status" value="1"/>
</dbReference>
<dbReference type="InterPro" id="IPR041606">
    <property type="entry name" value="HydF_dimer"/>
</dbReference>
<organism evidence="6 7">
    <name type="scientific">Senegalimassilia faecalis</name>
    <dbReference type="NCBI Taxonomy" id="2509433"/>
    <lineage>
        <taxon>Bacteria</taxon>
        <taxon>Bacillati</taxon>
        <taxon>Actinomycetota</taxon>
        <taxon>Coriobacteriia</taxon>
        <taxon>Coriobacteriales</taxon>
        <taxon>Coriobacteriaceae</taxon>
        <taxon>Senegalimassilia</taxon>
    </lineage>
</organism>
<feature type="domain" description="G" evidence="3">
    <location>
        <begin position="13"/>
        <end position="128"/>
    </location>
</feature>
<protein>
    <submittedName>
        <fullName evidence="6">[FeFe] hydrogenase H-cluster maturation GTPase HydF</fullName>
    </submittedName>
</protein>
<evidence type="ECO:0000313" key="7">
    <source>
        <dbReference type="Proteomes" id="UP000293345"/>
    </source>
</evidence>
<dbReference type="InterPro" id="IPR027417">
    <property type="entry name" value="P-loop_NTPase"/>
</dbReference>
<keyword evidence="2" id="KW-0342">GTP-binding</keyword>
<dbReference type="PANTHER" id="PTHR42714">
    <property type="entry name" value="TRNA MODIFICATION GTPASE GTPBP3"/>
    <property type="match status" value="1"/>
</dbReference>